<gene>
    <name evidence="8" type="ORF">HYFRA_00003066</name>
</gene>
<feature type="transmembrane region" description="Helical" evidence="6">
    <location>
        <begin position="249"/>
        <end position="269"/>
    </location>
</feature>
<keyword evidence="4 6" id="KW-0472">Membrane</keyword>
<feature type="transmembrane region" description="Helical" evidence="6">
    <location>
        <begin position="131"/>
        <end position="158"/>
    </location>
</feature>
<accession>A0A9N9KN64</accession>
<dbReference type="PANTHER" id="PTHR33048:SF47">
    <property type="entry name" value="INTEGRAL MEMBRANE PROTEIN-RELATED"/>
    <property type="match status" value="1"/>
</dbReference>
<reference evidence="8" key="1">
    <citation type="submission" date="2021-07" db="EMBL/GenBank/DDBJ databases">
        <authorList>
            <person name="Durling M."/>
        </authorList>
    </citation>
    <scope>NUCLEOTIDE SEQUENCE</scope>
</reference>
<proteinExistence type="inferred from homology"/>
<dbReference type="InterPro" id="IPR049326">
    <property type="entry name" value="Rhodopsin_dom_fungi"/>
</dbReference>
<dbReference type="EMBL" id="CAJVRL010000038">
    <property type="protein sequence ID" value="CAG8950849.1"/>
    <property type="molecule type" value="Genomic_DNA"/>
</dbReference>
<organism evidence="8 9">
    <name type="scientific">Hymenoscyphus fraxineus</name>
    <dbReference type="NCBI Taxonomy" id="746836"/>
    <lineage>
        <taxon>Eukaryota</taxon>
        <taxon>Fungi</taxon>
        <taxon>Dikarya</taxon>
        <taxon>Ascomycota</taxon>
        <taxon>Pezizomycotina</taxon>
        <taxon>Leotiomycetes</taxon>
        <taxon>Helotiales</taxon>
        <taxon>Helotiaceae</taxon>
        <taxon>Hymenoscyphus</taxon>
    </lineage>
</organism>
<feature type="transmembrane region" description="Helical" evidence="6">
    <location>
        <begin position="209"/>
        <end position="229"/>
    </location>
</feature>
<name>A0A9N9KN64_9HELO</name>
<feature type="transmembrane region" description="Helical" evidence="6">
    <location>
        <begin position="12"/>
        <end position="31"/>
    </location>
</feature>
<comment type="caution">
    <text evidence="8">The sequence shown here is derived from an EMBL/GenBank/DDBJ whole genome shotgun (WGS) entry which is preliminary data.</text>
</comment>
<evidence type="ECO:0000313" key="8">
    <source>
        <dbReference type="EMBL" id="CAG8950849.1"/>
    </source>
</evidence>
<keyword evidence="9" id="KW-1185">Reference proteome</keyword>
<dbReference type="InterPro" id="IPR052337">
    <property type="entry name" value="SAT4-like"/>
</dbReference>
<dbReference type="Pfam" id="PF20684">
    <property type="entry name" value="Fung_rhodopsin"/>
    <property type="match status" value="1"/>
</dbReference>
<feature type="transmembrane region" description="Helical" evidence="6">
    <location>
        <begin position="178"/>
        <end position="197"/>
    </location>
</feature>
<comment type="similarity">
    <text evidence="5">Belongs to the SAT4 family.</text>
</comment>
<evidence type="ECO:0000259" key="7">
    <source>
        <dbReference type="Pfam" id="PF20684"/>
    </source>
</evidence>
<dbReference type="GO" id="GO:0016020">
    <property type="term" value="C:membrane"/>
    <property type="evidence" value="ECO:0007669"/>
    <property type="project" value="UniProtKB-SubCell"/>
</dbReference>
<feature type="transmembrane region" description="Helical" evidence="6">
    <location>
        <begin position="95"/>
        <end position="119"/>
    </location>
</feature>
<evidence type="ECO:0000313" key="9">
    <source>
        <dbReference type="Proteomes" id="UP000696280"/>
    </source>
</evidence>
<sequence>MSTSSGIPDYGPLLTDISYGFLIPTTIIYFWRIASRFSLRDSRFGYHWDDFFLTCCWVFAVTGLAFGLISVHYGFGKHMKSIPIADRPHAFTSGSIKLNISSVKVMFAKLVVLSFYCRVFRADDGFYIRTLCLIAFIIAATIGFVVANIMMCTPIARIWDRSVPGTCINNEAYWVSHAVFHILTDVIIFFMPVLPVMRLNMDTRKKIAVIGAFTLGSIVCIADGVRIQYLRMSAKSSGTDPTYGGGPAVILTTIVSLTSIMCICLVTGLRRSIVVCCRSIRQTSNSRRPSLPLSDIEAAQGTRPKKDAWKYRSQTVIRKTESEESIVMANEKPARHSTVIIKNVSYSVESSEA</sequence>
<dbReference type="AlphaFoldDB" id="A0A9N9KN64"/>
<evidence type="ECO:0000256" key="1">
    <source>
        <dbReference type="ARBA" id="ARBA00004141"/>
    </source>
</evidence>
<evidence type="ECO:0000256" key="5">
    <source>
        <dbReference type="ARBA" id="ARBA00038359"/>
    </source>
</evidence>
<dbReference type="OrthoDB" id="444631at2759"/>
<comment type="subcellular location">
    <subcellularLocation>
        <location evidence="1">Membrane</location>
        <topology evidence="1">Multi-pass membrane protein</topology>
    </subcellularLocation>
</comment>
<evidence type="ECO:0000256" key="2">
    <source>
        <dbReference type="ARBA" id="ARBA00022692"/>
    </source>
</evidence>
<evidence type="ECO:0000256" key="3">
    <source>
        <dbReference type="ARBA" id="ARBA00022989"/>
    </source>
</evidence>
<evidence type="ECO:0000256" key="6">
    <source>
        <dbReference type="SAM" id="Phobius"/>
    </source>
</evidence>
<keyword evidence="3 6" id="KW-1133">Transmembrane helix</keyword>
<protein>
    <recommendedName>
        <fullName evidence="7">Rhodopsin domain-containing protein</fullName>
    </recommendedName>
</protein>
<dbReference type="Proteomes" id="UP000696280">
    <property type="component" value="Unassembled WGS sequence"/>
</dbReference>
<dbReference type="PANTHER" id="PTHR33048">
    <property type="entry name" value="PTH11-LIKE INTEGRAL MEMBRANE PROTEIN (AFU_ORTHOLOGUE AFUA_5G11245)"/>
    <property type="match status" value="1"/>
</dbReference>
<feature type="transmembrane region" description="Helical" evidence="6">
    <location>
        <begin position="51"/>
        <end position="75"/>
    </location>
</feature>
<feature type="domain" description="Rhodopsin" evidence="7">
    <location>
        <begin position="32"/>
        <end position="266"/>
    </location>
</feature>
<evidence type="ECO:0000256" key="4">
    <source>
        <dbReference type="ARBA" id="ARBA00023136"/>
    </source>
</evidence>
<keyword evidence="2 6" id="KW-0812">Transmembrane</keyword>